<dbReference type="EMBL" id="ADTV01000022">
    <property type="protein sequence ID" value="EFG84783.1"/>
    <property type="molecule type" value="Genomic_DNA"/>
</dbReference>
<protein>
    <submittedName>
        <fullName evidence="2">Uncharacterized protein</fullName>
    </submittedName>
</protein>
<comment type="caution">
    <text evidence="2">The sequence shown here is derived from an EMBL/GenBank/DDBJ whole genome shotgun (WGS) entry which is preliminary data.</text>
</comment>
<name>D5QDS8_NOVHA</name>
<accession>D5QDS8</accession>
<feature type="region of interest" description="Disordered" evidence="1">
    <location>
        <begin position="1"/>
        <end position="32"/>
    </location>
</feature>
<organism evidence="2 3">
    <name type="scientific">Novacetimonas hansenii ATCC 23769</name>
    <dbReference type="NCBI Taxonomy" id="714995"/>
    <lineage>
        <taxon>Bacteria</taxon>
        <taxon>Pseudomonadati</taxon>
        <taxon>Pseudomonadota</taxon>
        <taxon>Alphaproteobacteria</taxon>
        <taxon>Acetobacterales</taxon>
        <taxon>Acetobacteraceae</taxon>
        <taxon>Novacetimonas</taxon>
    </lineage>
</organism>
<proteinExistence type="predicted"/>
<reference evidence="2 3" key="1">
    <citation type="journal article" date="2010" name="J. Bacteriol.">
        <title>Genome sequence of a cellulose-producing bacterium, Gluconacetobacter hansenii ATCC 23769.</title>
        <authorList>
            <person name="Iyer P.R."/>
            <person name="Geib S.M."/>
            <person name="Catchmark J."/>
            <person name="Kao T.H."/>
            <person name="Tien M."/>
        </authorList>
    </citation>
    <scope>NUCLEOTIDE SEQUENCE [LARGE SCALE GENOMIC DNA]</scope>
    <source>
        <strain evidence="2 3">ATCC 23769</strain>
    </source>
</reference>
<gene>
    <name evidence="2" type="ORF">GXY_06445</name>
</gene>
<feature type="compositionally biased region" description="Basic and acidic residues" evidence="1">
    <location>
        <begin position="7"/>
        <end position="32"/>
    </location>
</feature>
<evidence type="ECO:0000256" key="1">
    <source>
        <dbReference type="SAM" id="MobiDB-lite"/>
    </source>
</evidence>
<dbReference type="AlphaFoldDB" id="D5QDS8"/>
<evidence type="ECO:0000313" key="2">
    <source>
        <dbReference type="EMBL" id="EFG84783.1"/>
    </source>
</evidence>
<sequence>MVGQVADPERVAAEDRLAGIAADHDGLYDRQP</sequence>
<evidence type="ECO:0000313" key="3">
    <source>
        <dbReference type="Proteomes" id="UP000006468"/>
    </source>
</evidence>
<dbReference type="HOGENOM" id="CLU_3389929_0_0_5"/>
<dbReference type="Proteomes" id="UP000006468">
    <property type="component" value="Chromosome"/>
</dbReference>